<evidence type="ECO:0000256" key="11">
    <source>
        <dbReference type="ARBA" id="ARBA00035585"/>
    </source>
</evidence>
<dbReference type="Proteomes" id="UP001243844">
    <property type="component" value="Unassembled WGS sequence"/>
</dbReference>
<dbReference type="RefSeq" id="WP_308981167.1">
    <property type="nucleotide sequence ID" value="NZ_JAVIDL010000008.1"/>
</dbReference>
<dbReference type="GO" id="GO:0046872">
    <property type="term" value="F:metal ion binding"/>
    <property type="evidence" value="ECO:0007669"/>
    <property type="project" value="UniProtKB-KW"/>
</dbReference>
<comment type="subcellular location">
    <subcellularLocation>
        <location evidence="1 12">Cell membrane</location>
        <topology evidence="1 12">Multi-pass membrane protein</topology>
    </subcellularLocation>
</comment>
<evidence type="ECO:0000256" key="10">
    <source>
        <dbReference type="ARBA" id="ARBA00035120"/>
    </source>
</evidence>
<feature type="transmembrane region" description="Helical" evidence="12">
    <location>
        <begin position="65"/>
        <end position="88"/>
    </location>
</feature>
<dbReference type="PANTHER" id="PTHR28259:SF1">
    <property type="entry name" value="FLUORIDE EXPORT PROTEIN 1-RELATED"/>
    <property type="match status" value="1"/>
</dbReference>
<evidence type="ECO:0000256" key="8">
    <source>
        <dbReference type="ARBA" id="ARBA00023136"/>
    </source>
</evidence>
<name>A0AAW8J7W9_9GAMM</name>
<comment type="similarity">
    <text evidence="10 12">Belongs to the fluoride channel Fluc/FEX (TC 1.A.43) family.</text>
</comment>
<evidence type="ECO:0000256" key="5">
    <source>
        <dbReference type="ARBA" id="ARBA00022989"/>
    </source>
</evidence>
<evidence type="ECO:0000256" key="12">
    <source>
        <dbReference type="HAMAP-Rule" id="MF_00454"/>
    </source>
</evidence>
<keyword evidence="9 12" id="KW-0407">Ion channel</keyword>
<proteinExistence type="inferred from homology"/>
<keyword evidence="3" id="KW-0997">Cell inner membrane</keyword>
<dbReference type="GO" id="GO:0140114">
    <property type="term" value="P:cellular detoxification of fluoride"/>
    <property type="evidence" value="ECO:0007669"/>
    <property type="project" value="UniProtKB-UniRule"/>
</dbReference>
<evidence type="ECO:0000313" key="13">
    <source>
        <dbReference type="EMBL" id="MDQ8935249.1"/>
    </source>
</evidence>
<protein>
    <recommendedName>
        <fullName evidence="12">Fluoride-specific ion channel FluC</fullName>
    </recommendedName>
</protein>
<dbReference type="GO" id="GO:0005886">
    <property type="term" value="C:plasma membrane"/>
    <property type="evidence" value="ECO:0007669"/>
    <property type="project" value="UniProtKB-SubCell"/>
</dbReference>
<dbReference type="GO" id="GO:0062054">
    <property type="term" value="F:fluoride channel activity"/>
    <property type="evidence" value="ECO:0007669"/>
    <property type="project" value="UniProtKB-UniRule"/>
</dbReference>
<keyword evidence="12" id="KW-0479">Metal-binding</keyword>
<keyword evidence="4 12" id="KW-0812">Transmembrane</keyword>
<evidence type="ECO:0000256" key="9">
    <source>
        <dbReference type="ARBA" id="ARBA00023303"/>
    </source>
</evidence>
<keyword evidence="6 12" id="KW-0915">Sodium</keyword>
<reference evidence="13" key="1">
    <citation type="submission" date="2023-08" db="EMBL/GenBank/DDBJ databases">
        <title>Emergence of clinically-relevant ST2 carbapenem-resistant Acinetobacter baumannii strains in hospital sewages in Zhejiang, East of China.</title>
        <authorList>
            <person name="Kaichao C."/>
            <person name="Zhang R."/>
        </authorList>
    </citation>
    <scope>NUCLEOTIDE SEQUENCE</scope>
    <source>
        <strain evidence="13">M-RB-37</strain>
    </source>
</reference>
<dbReference type="HAMAP" id="MF_00454">
    <property type="entry name" value="FluC"/>
    <property type="match status" value="1"/>
</dbReference>
<keyword evidence="5 12" id="KW-1133">Transmembrane helix</keyword>
<accession>A0AAW8J7W9</accession>
<keyword evidence="12" id="KW-0813">Transport</keyword>
<evidence type="ECO:0000256" key="7">
    <source>
        <dbReference type="ARBA" id="ARBA00023065"/>
    </source>
</evidence>
<dbReference type="InterPro" id="IPR003691">
    <property type="entry name" value="FluC"/>
</dbReference>
<gene>
    <name evidence="12 13" type="primary">crcB</name>
    <name evidence="12" type="synonym">fluC</name>
    <name evidence="13" type="ORF">RFH47_05865</name>
</gene>
<dbReference type="PANTHER" id="PTHR28259">
    <property type="entry name" value="FLUORIDE EXPORT PROTEIN 1-RELATED"/>
    <property type="match status" value="1"/>
</dbReference>
<feature type="transmembrane region" description="Helical" evidence="12">
    <location>
        <begin position="100"/>
        <end position="123"/>
    </location>
</feature>
<evidence type="ECO:0000313" key="14">
    <source>
        <dbReference type="Proteomes" id="UP001243844"/>
    </source>
</evidence>
<evidence type="ECO:0000256" key="4">
    <source>
        <dbReference type="ARBA" id="ARBA00022692"/>
    </source>
</evidence>
<organism evidence="13 14">
    <name type="scientific">Acinetobacter rudis</name>
    <dbReference type="NCBI Taxonomy" id="632955"/>
    <lineage>
        <taxon>Bacteria</taxon>
        <taxon>Pseudomonadati</taxon>
        <taxon>Pseudomonadota</taxon>
        <taxon>Gammaproteobacteria</taxon>
        <taxon>Moraxellales</taxon>
        <taxon>Moraxellaceae</taxon>
        <taxon>Acinetobacter</taxon>
    </lineage>
</organism>
<dbReference type="Pfam" id="PF02537">
    <property type="entry name" value="CRCB"/>
    <property type="match status" value="1"/>
</dbReference>
<comment type="caution">
    <text evidence="13">The sequence shown here is derived from an EMBL/GenBank/DDBJ whole genome shotgun (WGS) entry which is preliminary data.</text>
</comment>
<evidence type="ECO:0000256" key="2">
    <source>
        <dbReference type="ARBA" id="ARBA00022475"/>
    </source>
</evidence>
<dbReference type="NCBIfam" id="TIGR00494">
    <property type="entry name" value="crcB"/>
    <property type="match status" value="1"/>
</dbReference>
<feature type="binding site" evidence="12">
    <location>
        <position position="76"/>
    </location>
    <ligand>
        <name>Na(+)</name>
        <dbReference type="ChEBI" id="CHEBI:29101"/>
        <note>structural</note>
    </ligand>
</feature>
<comment type="function">
    <text evidence="12">Fluoride-specific ion channel. Important for reducing fluoride concentration in the cell, thus reducing its toxicity.</text>
</comment>
<evidence type="ECO:0000256" key="3">
    <source>
        <dbReference type="ARBA" id="ARBA00022519"/>
    </source>
</evidence>
<evidence type="ECO:0000256" key="6">
    <source>
        <dbReference type="ARBA" id="ARBA00023053"/>
    </source>
</evidence>
<feature type="binding site" evidence="12">
    <location>
        <position position="73"/>
    </location>
    <ligand>
        <name>Na(+)</name>
        <dbReference type="ChEBI" id="CHEBI:29101"/>
        <note>structural</note>
    </ligand>
</feature>
<sequence>MNWLLVACGGALGAMSRYGLGLYISQPSHIFPWATWWINIIGCLCAGIFFALSQSFPTLQQEARLLLMVGVLGGFTTFSSFGLETFLLLKQGQWPLALTYALSSLFIGVIALAIGYALFQLLFSVRT</sequence>
<comment type="activity regulation">
    <text evidence="12">Na(+) is not transported, but it plays an essential structural role and its presence is essential for fluoride channel function.</text>
</comment>
<comment type="catalytic activity">
    <reaction evidence="11">
        <text>fluoride(in) = fluoride(out)</text>
        <dbReference type="Rhea" id="RHEA:76159"/>
        <dbReference type="ChEBI" id="CHEBI:17051"/>
    </reaction>
    <physiologicalReaction direction="left-to-right" evidence="11">
        <dbReference type="Rhea" id="RHEA:76160"/>
    </physiologicalReaction>
</comment>
<dbReference type="AlphaFoldDB" id="A0AAW8J7W9"/>
<evidence type="ECO:0000256" key="1">
    <source>
        <dbReference type="ARBA" id="ARBA00004651"/>
    </source>
</evidence>
<keyword evidence="8 12" id="KW-0472">Membrane</keyword>
<keyword evidence="7 12" id="KW-0406">Ion transport</keyword>
<keyword evidence="2 12" id="KW-1003">Cell membrane</keyword>
<feature type="transmembrane region" description="Helical" evidence="12">
    <location>
        <begin position="31"/>
        <end position="53"/>
    </location>
</feature>
<dbReference type="EMBL" id="JAVIDL010000008">
    <property type="protein sequence ID" value="MDQ8935249.1"/>
    <property type="molecule type" value="Genomic_DNA"/>
</dbReference>